<feature type="coiled-coil region" evidence="12">
    <location>
        <begin position="1136"/>
        <end position="1272"/>
    </location>
</feature>
<evidence type="ECO:0000259" key="15">
    <source>
        <dbReference type="PROSITE" id="PS50106"/>
    </source>
</evidence>
<feature type="compositionally biased region" description="Basic and acidic residues" evidence="13">
    <location>
        <begin position="1846"/>
        <end position="1855"/>
    </location>
</feature>
<dbReference type="InterPro" id="IPR001478">
    <property type="entry name" value="PDZ"/>
</dbReference>
<organism evidence="16 17">
    <name type="scientific">Acanthoscelides obtectus</name>
    <name type="common">Bean weevil</name>
    <name type="synonym">Bruchus obtectus</name>
    <dbReference type="NCBI Taxonomy" id="200917"/>
    <lineage>
        <taxon>Eukaryota</taxon>
        <taxon>Metazoa</taxon>
        <taxon>Ecdysozoa</taxon>
        <taxon>Arthropoda</taxon>
        <taxon>Hexapoda</taxon>
        <taxon>Insecta</taxon>
        <taxon>Pterygota</taxon>
        <taxon>Neoptera</taxon>
        <taxon>Endopterygota</taxon>
        <taxon>Coleoptera</taxon>
        <taxon>Polyphaga</taxon>
        <taxon>Cucujiformia</taxon>
        <taxon>Chrysomeloidea</taxon>
        <taxon>Chrysomelidae</taxon>
        <taxon>Bruchinae</taxon>
        <taxon>Bruchini</taxon>
        <taxon>Acanthoscelides</taxon>
    </lineage>
</organism>
<feature type="compositionally biased region" description="Low complexity" evidence="13">
    <location>
        <begin position="168"/>
        <end position="179"/>
    </location>
</feature>
<feature type="compositionally biased region" description="Polar residues" evidence="13">
    <location>
        <begin position="201"/>
        <end position="212"/>
    </location>
</feature>
<dbReference type="InterPro" id="IPR036034">
    <property type="entry name" value="PDZ_sf"/>
</dbReference>
<dbReference type="CDD" id="cd06790">
    <property type="entry name" value="PDZ_neurabin-like"/>
    <property type="match status" value="1"/>
</dbReference>
<feature type="compositionally biased region" description="Polar residues" evidence="13">
    <location>
        <begin position="1669"/>
        <end position="1687"/>
    </location>
</feature>
<dbReference type="PROSITE" id="PS50105">
    <property type="entry name" value="SAM_DOMAIN"/>
    <property type="match status" value="1"/>
</dbReference>
<feature type="compositionally biased region" description="Low complexity" evidence="13">
    <location>
        <begin position="345"/>
        <end position="359"/>
    </location>
</feature>
<evidence type="ECO:0000256" key="8">
    <source>
        <dbReference type="ARBA" id="ARBA00023054"/>
    </source>
</evidence>
<feature type="region of interest" description="Disordered" evidence="13">
    <location>
        <begin position="113"/>
        <end position="584"/>
    </location>
</feature>
<feature type="compositionally biased region" description="Polar residues" evidence="13">
    <location>
        <begin position="1883"/>
        <end position="1894"/>
    </location>
</feature>
<feature type="region of interest" description="Disordered" evidence="13">
    <location>
        <begin position="1291"/>
        <end position="1338"/>
    </location>
</feature>
<dbReference type="Gene3D" id="1.10.150.50">
    <property type="entry name" value="Transcription Factor, Ets-1"/>
    <property type="match status" value="1"/>
</dbReference>
<protein>
    <recommendedName>
        <fullName evidence="18">Neurabin-1</fullName>
    </recommendedName>
</protein>
<dbReference type="GO" id="GO:0019722">
    <property type="term" value="P:calcium-mediated signaling"/>
    <property type="evidence" value="ECO:0007669"/>
    <property type="project" value="TreeGrafter"/>
</dbReference>
<feature type="compositionally biased region" description="Basic and acidic residues" evidence="13">
    <location>
        <begin position="1688"/>
        <end position="1700"/>
    </location>
</feature>
<feature type="compositionally biased region" description="Polar residues" evidence="13">
    <location>
        <begin position="548"/>
        <end position="572"/>
    </location>
</feature>
<keyword evidence="6" id="KW-0524">Neurogenesis</keyword>
<feature type="region of interest" description="Disordered" evidence="13">
    <location>
        <begin position="1880"/>
        <end position="1922"/>
    </location>
</feature>
<feature type="compositionally biased region" description="Polar residues" evidence="13">
    <location>
        <begin position="64"/>
        <end position="100"/>
    </location>
</feature>
<feature type="compositionally biased region" description="Polar residues" evidence="13">
    <location>
        <begin position="731"/>
        <end position="747"/>
    </location>
</feature>
<dbReference type="CDD" id="cd09512">
    <property type="entry name" value="SAM_Neurabin-like"/>
    <property type="match status" value="1"/>
</dbReference>
<comment type="caution">
    <text evidence="16">The sequence shown here is derived from an EMBL/GenBank/DDBJ whole genome shotgun (WGS) entry which is preliminary data.</text>
</comment>
<keyword evidence="10" id="KW-0206">Cytoskeleton</keyword>
<feature type="compositionally biased region" description="Basic and acidic residues" evidence="13">
    <location>
        <begin position="1321"/>
        <end position="1338"/>
    </location>
</feature>
<dbReference type="Gene3D" id="2.30.42.10">
    <property type="match status" value="1"/>
</dbReference>
<dbReference type="SMART" id="SM00454">
    <property type="entry name" value="SAM"/>
    <property type="match status" value="1"/>
</dbReference>
<feature type="compositionally biased region" description="Basic and acidic residues" evidence="13">
    <location>
        <begin position="366"/>
        <end position="406"/>
    </location>
</feature>
<evidence type="ECO:0008006" key="18">
    <source>
        <dbReference type="Google" id="ProtNLM"/>
    </source>
</evidence>
<feature type="compositionally biased region" description="Basic and acidic residues" evidence="13">
    <location>
        <begin position="295"/>
        <end position="344"/>
    </location>
</feature>
<feature type="compositionally biased region" description="Basic and acidic residues" evidence="13">
    <location>
        <begin position="18"/>
        <end position="29"/>
    </location>
</feature>
<keyword evidence="2" id="KW-0217">Developmental protein</keyword>
<accession>A0A9P0PYU9</accession>
<dbReference type="PANTHER" id="PTHR16154:SF6">
    <property type="entry name" value="SPINOPHILIN, ISOFORM J"/>
    <property type="match status" value="1"/>
</dbReference>
<dbReference type="InterPro" id="IPR043446">
    <property type="entry name" value="Neurabin-like"/>
</dbReference>
<feature type="compositionally biased region" description="Pro residues" evidence="13">
    <location>
        <begin position="526"/>
        <end position="544"/>
    </location>
</feature>
<evidence type="ECO:0000256" key="5">
    <source>
        <dbReference type="ARBA" id="ARBA00022782"/>
    </source>
</evidence>
<feature type="region of interest" description="Disordered" evidence="13">
    <location>
        <begin position="1364"/>
        <end position="1545"/>
    </location>
</feature>
<evidence type="ECO:0000256" key="1">
    <source>
        <dbReference type="ARBA" id="ARBA00004245"/>
    </source>
</evidence>
<keyword evidence="7" id="KW-0770">Synapse</keyword>
<evidence type="ECO:0000256" key="11">
    <source>
        <dbReference type="ARBA" id="ARBA00034103"/>
    </source>
</evidence>
<feature type="compositionally biased region" description="Basic and acidic residues" evidence="13">
    <location>
        <begin position="1467"/>
        <end position="1488"/>
    </location>
</feature>
<dbReference type="InterPro" id="IPR013761">
    <property type="entry name" value="SAM/pointed_sf"/>
</dbReference>
<feature type="compositionally biased region" description="Basic and acidic residues" evidence="13">
    <location>
        <begin position="1572"/>
        <end position="1588"/>
    </location>
</feature>
<keyword evidence="17" id="KW-1185">Reference proteome</keyword>
<dbReference type="GO" id="GO:0014069">
    <property type="term" value="C:postsynaptic density"/>
    <property type="evidence" value="ECO:0007669"/>
    <property type="project" value="TreeGrafter"/>
</dbReference>
<feature type="compositionally biased region" description="Polar residues" evidence="13">
    <location>
        <begin position="31"/>
        <end position="56"/>
    </location>
</feature>
<feature type="compositionally biased region" description="Basic and acidic residues" evidence="13">
    <location>
        <begin position="449"/>
        <end position="461"/>
    </location>
</feature>
<feature type="compositionally biased region" description="Low complexity" evidence="13">
    <location>
        <begin position="1372"/>
        <end position="1385"/>
    </location>
</feature>
<evidence type="ECO:0000256" key="13">
    <source>
        <dbReference type="SAM" id="MobiDB-lite"/>
    </source>
</evidence>
<keyword evidence="8 12" id="KW-0175">Coiled coil</keyword>
<dbReference type="Pfam" id="PF00595">
    <property type="entry name" value="PDZ"/>
    <property type="match status" value="1"/>
</dbReference>
<feature type="compositionally biased region" description="Basic and acidic residues" evidence="13">
    <location>
        <begin position="1504"/>
        <end position="1545"/>
    </location>
</feature>
<feature type="compositionally biased region" description="Basic and acidic residues" evidence="13">
    <location>
        <begin position="234"/>
        <end position="247"/>
    </location>
</feature>
<feature type="region of interest" description="Disordered" evidence="13">
    <location>
        <begin position="2016"/>
        <end position="2048"/>
    </location>
</feature>
<dbReference type="InterPro" id="IPR040645">
    <property type="entry name" value="Neurabin-1/2_PDZ"/>
</dbReference>
<evidence type="ECO:0000313" key="16">
    <source>
        <dbReference type="EMBL" id="CAH2004150.1"/>
    </source>
</evidence>
<feature type="region of interest" description="Disordered" evidence="13">
    <location>
        <begin position="1561"/>
        <end position="1729"/>
    </location>
</feature>
<keyword evidence="3" id="KW-0963">Cytoplasm</keyword>
<dbReference type="FunFam" id="2.30.42.10:FF:000010">
    <property type="entry name" value="Neurabin-1 isoform 1"/>
    <property type="match status" value="1"/>
</dbReference>
<feature type="compositionally biased region" description="Basic and acidic residues" evidence="13">
    <location>
        <begin position="2016"/>
        <end position="2042"/>
    </location>
</feature>
<feature type="compositionally biased region" description="Polar residues" evidence="13">
    <location>
        <begin position="407"/>
        <end position="417"/>
    </location>
</feature>
<keyword evidence="5" id="KW-0221">Differentiation</keyword>
<name>A0A9P0PYU9_ACAOB</name>
<dbReference type="GO" id="GO:0031175">
    <property type="term" value="P:neuron projection development"/>
    <property type="evidence" value="ECO:0007669"/>
    <property type="project" value="TreeGrafter"/>
</dbReference>
<gene>
    <name evidence="16" type="ORF">ACAOBT_LOCUS27837</name>
</gene>
<reference evidence="16" key="1">
    <citation type="submission" date="2022-03" db="EMBL/GenBank/DDBJ databases">
        <authorList>
            <person name="Sayadi A."/>
        </authorList>
    </citation>
    <scope>NUCLEOTIDE SEQUENCE</scope>
</reference>
<feature type="compositionally biased region" description="Polar residues" evidence="13">
    <location>
        <begin position="283"/>
        <end position="293"/>
    </location>
</feature>
<dbReference type="GO" id="GO:0030425">
    <property type="term" value="C:dendrite"/>
    <property type="evidence" value="ECO:0007669"/>
    <property type="project" value="TreeGrafter"/>
</dbReference>
<dbReference type="GO" id="GO:0005737">
    <property type="term" value="C:cytoplasm"/>
    <property type="evidence" value="ECO:0007669"/>
    <property type="project" value="TreeGrafter"/>
</dbReference>
<evidence type="ECO:0000256" key="2">
    <source>
        <dbReference type="ARBA" id="ARBA00022473"/>
    </source>
</evidence>
<dbReference type="Pfam" id="PF00536">
    <property type="entry name" value="SAM_1"/>
    <property type="match status" value="1"/>
</dbReference>
<dbReference type="EMBL" id="CAKOFQ010007575">
    <property type="protein sequence ID" value="CAH2004150.1"/>
    <property type="molecule type" value="Genomic_DNA"/>
</dbReference>
<evidence type="ECO:0000256" key="12">
    <source>
        <dbReference type="SAM" id="Coils"/>
    </source>
</evidence>
<evidence type="ECO:0000256" key="7">
    <source>
        <dbReference type="ARBA" id="ARBA00023018"/>
    </source>
</evidence>
<dbReference type="GO" id="GO:0015629">
    <property type="term" value="C:actin cytoskeleton"/>
    <property type="evidence" value="ECO:0007669"/>
    <property type="project" value="TreeGrafter"/>
</dbReference>
<feature type="domain" description="SAM" evidence="14">
    <location>
        <begin position="1954"/>
        <end position="1999"/>
    </location>
</feature>
<feature type="region of interest" description="Disordered" evidence="13">
    <location>
        <begin position="731"/>
        <end position="759"/>
    </location>
</feature>
<keyword evidence="9" id="KW-0009">Actin-binding</keyword>
<dbReference type="InterPro" id="IPR001660">
    <property type="entry name" value="SAM"/>
</dbReference>
<feature type="compositionally biased region" description="Low complexity" evidence="13">
    <location>
        <begin position="213"/>
        <end position="222"/>
    </location>
</feature>
<dbReference type="SUPFAM" id="SSF47769">
    <property type="entry name" value="SAM/Pointed domain"/>
    <property type="match status" value="1"/>
</dbReference>
<feature type="compositionally biased region" description="Basic and acidic residues" evidence="13">
    <location>
        <begin position="1647"/>
        <end position="1667"/>
    </location>
</feature>
<dbReference type="GO" id="GO:0007015">
    <property type="term" value="P:actin filament organization"/>
    <property type="evidence" value="ECO:0007669"/>
    <property type="project" value="TreeGrafter"/>
</dbReference>
<dbReference type="SUPFAM" id="SSF50156">
    <property type="entry name" value="PDZ domain-like"/>
    <property type="match status" value="1"/>
</dbReference>
<evidence type="ECO:0000256" key="6">
    <source>
        <dbReference type="ARBA" id="ARBA00022902"/>
    </source>
</evidence>
<feature type="domain" description="PDZ" evidence="15">
    <location>
        <begin position="961"/>
        <end position="1049"/>
    </location>
</feature>
<feature type="region of interest" description="Disordered" evidence="13">
    <location>
        <begin position="1789"/>
        <end position="1816"/>
    </location>
</feature>
<evidence type="ECO:0000259" key="14">
    <source>
        <dbReference type="PROSITE" id="PS50105"/>
    </source>
</evidence>
<feature type="compositionally biased region" description="Low complexity" evidence="13">
    <location>
        <begin position="1903"/>
        <end position="1912"/>
    </location>
</feature>
<dbReference type="OrthoDB" id="62701at2759"/>
<feature type="compositionally biased region" description="Polar residues" evidence="13">
    <location>
        <begin position="1089"/>
        <end position="1118"/>
    </location>
</feature>
<feature type="compositionally biased region" description="Polar residues" evidence="13">
    <location>
        <begin position="1390"/>
        <end position="1418"/>
    </location>
</feature>
<dbReference type="SMART" id="SM00228">
    <property type="entry name" value="PDZ"/>
    <property type="match status" value="1"/>
</dbReference>
<feature type="compositionally biased region" description="Polar residues" evidence="13">
    <location>
        <begin position="1441"/>
        <end position="1466"/>
    </location>
</feature>
<dbReference type="Proteomes" id="UP001152888">
    <property type="component" value="Unassembled WGS sequence"/>
</dbReference>
<dbReference type="GO" id="GO:0051015">
    <property type="term" value="F:actin filament binding"/>
    <property type="evidence" value="ECO:0007669"/>
    <property type="project" value="TreeGrafter"/>
</dbReference>
<dbReference type="Pfam" id="PF17817">
    <property type="entry name" value="PDZ_5"/>
    <property type="match status" value="1"/>
</dbReference>
<feature type="compositionally biased region" description="Basic and acidic residues" evidence="13">
    <location>
        <begin position="1607"/>
        <end position="1639"/>
    </location>
</feature>
<keyword evidence="4" id="KW-0597">Phosphoprotein</keyword>
<evidence type="ECO:0000256" key="4">
    <source>
        <dbReference type="ARBA" id="ARBA00022553"/>
    </source>
</evidence>
<feature type="compositionally biased region" description="Low complexity" evidence="13">
    <location>
        <begin position="1419"/>
        <end position="1434"/>
    </location>
</feature>
<evidence type="ECO:0000256" key="3">
    <source>
        <dbReference type="ARBA" id="ARBA00022490"/>
    </source>
</evidence>
<feature type="compositionally biased region" description="Basic and acidic residues" evidence="13">
    <location>
        <begin position="116"/>
        <end position="161"/>
    </location>
</feature>
<evidence type="ECO:0000256" key="9">
    <source>
        <dbReference type="ARBA" id="ARBA00023203"/>
    </source>
</evidence>
<feature type="region of interest" description="Disordered" evidence="13">
    <location>
        <begin position="659"/>
        <end position="680"/>
    </location>
</feature>
<evidence type="ECO:0000256" key="10">
    <source>
        <dbReference type="ARBA" id="ARBA00023212"/>
    </source>
</evidence>
<comment type="subcellular location">
    <subcellularLocation>
        <location evidence="1">Cytoplasm</location>
        <location evidence="1">Cytoskeleton</location>
    </subcellularLocation>
    <subcellularLocation>
        <location evidence="11">Synapse</location>
    </subcellularLocation>
</comment>
<evidence type="ECO:0000313" key="17">
    <source>
        <dbReference type="Proteomes" id="UP001152888"/>
    </source>
</evidence>
<feature type="region of interest" description="Disordered" evidence="13">
    <location>
        <begin position="1830"/>
        <end position="1855"/>
    </location>
</feature>
<dbReference type="PANTHER" id="PTHR16154">
    <property type="entry name" value="NEURABIN"/>
    <property type="match status" value="1"/>
</dbReference>
<proteinExistence type="predicted"/>
<dbReference type="PROSITE" id="PS50106">
    <property type="entry name" value="PDZ"/>
    <property type="match status" value="1"/>
</dbReference>
<feature type="region of interest" description="Disordered" evidence="13">
    <location>
        <begin position="18"/>
        <end position="100"/>
    </location>
</feature>
<feature type="region of interest" description="Disordered" evidence="13">
    <location>
        <begin position="1085"/>
        <end position="1118"/>
    </location>
</feature>
<sequence>MRTESHVTRFNNARALFEKLGEENKRDSRVNPLQTTKSTSCVPDVTNRSRSSSANSETRETKSHGGSRSPSPTNQGFADTFSNSVPMLNNNRNGISGTTTNTNVAKSIYKTSYSTSEEKMKVEERSPKPALMKKPDKLEKVDRPDKPERRFNSKELIERQKNWTSHFSKNNSRSSRYNSDPNKSEAKLASTNGNKEHAAQDTKSSAIASRSASFTSSGLTSPPTSPPIPPVRTEASKRSNFVRKERPASVIPSPADYNASAGYASPTRSPLRSPMRDEEQSRNRSSLILSSPDNDIDRDLDLVGRNKENEVPVRKRLFRESSSPERDAKDAIRKSPLEERESSRENLSAASGSLSSLSPPSSPGKLRSEQEKQEQEANEKCTFDTPESRRSKPDAESPRSSEDGSRTRTSAKASTVCLNLPAAGLGKRPASLVSSATSDSEGGFTEPSPRVEARLRPHEDSPAPLQPSGGIGSPPEEDIREYSEGPPLLEEEEPPPPPLVPRLTQAQVEALYAVPCKPHAKVSPQPQQPPRSPSPQTPPVPPHPTRGSMLQQKSVPSTDSETSQVSQVTVIPQDSVDSDVMYHDKSQHITNSVLADLESQEAQDALDQDDSVDSSASVRSEPFIVNKEILQDFCPSRHNSEVQKAEANILDLNDVEYADASDTDQESGVRKSNETDVMTPDEAELLLSSNILENKNRTNILSDEEAQEVTRLLSSNEPPASKLQSSIIHDSMSASVHDSSGPISLNDSLGPPSLLDDTATTNEQTSKDLLNQSFIADQTMNQSFLDSTNDTMNQSFIEHDSKVQEEKEPLSQYYESTSSLDLTQEEEEPSKIDISMSASDSGLIDSVTSISEGNHLDSAEPFVPKPVKIIGVEHGVHYYEDGHFWMEVPGLPPPEAEEDELEYPAFVPKPPSKVCFSKEPMKVYSTFSISEYDRRNEDVDPVAASAEYELEKRVEKMDVFPVELVKGSEGLGLSIIGMGVGADAGLEKLGIFVKTITANGAAAKDGRIQVNDQIIEVDGKSLVGVTQAYAASVLRNTSGLVKFLIGRERDPENSEVAQLIRQSLQADKEREDRQRQRAAMEAAELAAAGTQSDASTAQLSGSANTSVSEGPASPSVNQEHFFENDQDSIESLKVLLAETQRKYSMSEMEIARLKTKIIENDGLVLDDPEKLEQVNYKLREAERNLSAAKKEVQTYQNMLEQSQTQYQTLEKKYSRAKHLVREFQQRELDMLHREDFYQQLLQEKDIEYNQLVKNLKDRIIALEQELLDTQRKAGFPMALPYDNINLKQLTPQMTRRQPPKPLYQTLEPDFSDTEASDASPDEDKTATVERKLPIKEEFDRAVPPHELLDISASKSKAELANRGALANRQLPSAKKGSLSNSSSDYGLDESYNSSEELSDSAFAQSDNQYVQQTNDTAATTVKTSSKSKSESSSTKLERIDYSTSLSEEVTNIMSDSRTTEVISGTDSSDRILEDNHIKRTSTESERSHTQSHRHQKDSRQYSSQDRHRILSSEPEHDQRKHHRSDHEKHRTIPAEYAESRHHIPHRTADYGRILEHSKTPDRILDSGARITGDYHSERTYDSGKHRTMVDPSSRSSESHRQHHSSRSSHDSTRTVDPDNKYESEKMSSQEVNRIAESHRAGRSLHSNRTESDSDRNRIQDSAEKDGRSIPSSRCNSGDELSSSNDRTASGKEDCSERVEGSSKLSSKYIYPPSQYHTKSNSKSEESSGGRIMVEESLVKQYSTQSMSQNSHYVVQYSQVQKLYPTSQTFQQPKGAPSGVVYASIQKDPNAAQNQATPDPWNDGVSRTSNVSGVGPPASLAEQLKQVLAEREKRLGSDSVSSSTDELNEKSKNDPAHHLLEEIRQAVNEANAKVKRVAPVTLSPPDQTPWQHQRASSPTPPSPCSLSSGSASPSRHESSWVPTDLSLSSCSLGSTTTADKRYWQQNQPVASVNDWTKEQVCQWLVHVGMEQHVQKFAELQVNGGALLLLTSADFKILGISSDDKNRLKRRIKELKVQAEKERKQMERDRKEREKMQRKAEKASKKQQGK</sequence>